<evidence type="ECO:0000256" key="1">
    <source>
        <dbReference type="SAM" id="Phobius"/>
    </source>
</evidence>
<sequence>MTPADSALDPDQMAYARSLLRAPVQRERAWPALGAAAFAAVAALALAAAMITAPPVTTTHVVDRAN</sequence>
<organism evidence="2 3">
    <name type="scientific">Phenylobacterium haematophilum</name>
    <dbReference type="NCBI Taxonomy" id="98513"/>
    <lineage>
        <taxon>Bacteria</taxon>
        <taxon>Pseudomonadati</taxon>
        <taxon>Pseudomonadota</taxon>
        <taxon>Alphaproteobacteria</taxon>
        <taxon>Caulobacterales</taxon>
        <taxon>Caulobacteraceae</taxon>
        <taxon>Phenylobacterium</taxon>
    </lineage>
</organism>
<dbReference type="EMBL" id="JACIDK010000001">
    <property type="protein sequence ID" value="MBB3890192.1"/>
    <property type="molecule type" value="Genomic_DNA"/>
</dbReference>
<proteinExistence type="predicted"/>
<reference evidence="2 3" key="1">
    <citation type="submission" date="2020-08" db="EMBL/GenBank/DDBJ databases">
        <title>Genomic Encyclopedia of Type Strains, Phase IV (KMG-IV): sequencing the most valuable type-strain genomes for metagenomic binning, comparative biology and taxonomic classification.</title>
        <authorList>
            <person name="Goeker M."/>
        </authorList>
    </citation>
    <scope>NUCLEOTIDE SEQUENCE [LARGE SCALE GENOMIC DNA]</scope>
    <source>
        <strain evidence="2 3">DSM 21793</strain>
    </source>
</reference>
<keyword evidence="1" id="KW-1133">Transmembrane helix</keyword>
<evidence type="ECO:0000313" key="3">
    <source>
        <dbReference type="Proteomes" id="UP000530564"/>
    </source>
</evidence>
<keyword evidence="3" id="KW-1185">Reference proteome</keyword>
<feature type="transmembrane region" description="Helical" evidence="1">
    <location>
        <begin position="29"/>
        <end position="51"/>
    </location>
</feature>
<dbReference type="AlphaFoldDB" id="A0A839ZYD7"/>
<evidence type="ECO:0000313" key="2">
    <source>
        <dbReference type="EMBL" id="MBB3890192.1"/>
    </source>
</evidence>
<keyword evidence="1" id="KW-0812">Transmembrane</keyword>
<dbReference type="Proteomes" id="UP000530564">
    <property type="component" value="Unassembled WGS sequence"/>
</dbReference>
<dbReference type="RefSeq" id="WP_183770055.1">
    <property type="nucleotide sequence ID" value="NZ_JACIDK010000001.1"/>
</dbReference>
<protein>
    <submittedName>
        <fullName evidence="2">Uncharacterized protein</fullName>
    </submittedName>
</protein>
<accession>A0A839ZYD7</accession>
<name>A0A839ZYD7_9CAUL</name>
<gene>
    <name evidence="2" type="ORF">GGQ61_000889</name>
</gene>
<keyword evidence="1" id="KW-0472">Membrane</keyword>
<comment type="caution">
    <text evidence="2">The sequence shown here is derived from an EMBL/GenBank/DDBJ whole genome shotgun (WGS) entry which is preliminary data.</text>
</comment>